<dbReference type="Proteomes" id="UP001060215">
    <property type="component" value="Chromosome 10"/>
</dbReference>
<evidence type="ECO:0000313" key="2">
    <source>
        <dbReference type="Proteomes" id="UP001060215"/>
    </source>
</evidence>
<sequence>MFSPTPTTYIEIESHRHELALKCYCNACETERDPETWVYCCEECDNLVAHMSCAGEAEPFPFIELGGTRKIESHDHPLALIIKKEDRHRRLDNRYLSGLVYQCTKCSFNIDFLETLYASVRRRIE</sequence>
<gene>
    <name evidence="1" type="ORF">LOK49_LG10G03008</name>
</gene>
<accession>A0ACC0GB12</accession>
<name>A0ACC0GB12_9ERIC</name>
<keyword evidence="2" id="KW-1185">Reference proteome</keyword>
<comment type="caution">
    <text evidence="1">The sequence shown here is derived from an EMBL/GenBank/DDBJ whole genome shotgun (WGS) entry which is preliminary data.</text>
</comment>
<protein>
    <submittedName>
        <fullName evidence="1">Uncharacterized protein</fullName>
    </submittedName>
</protein>
<proteinExistence type="predicted"/>
<evidence type="ECO:0000313" key="1">
    <source>
        <dbReference type="EMBL" id="KAI7997759.1"/>
    </source>
</evidence>
<reference evidence="1 2" key="1">
    <citation type="journal article" date="2022" name="Plant J.">
        <title>Chromosome-level genome of Camellia lanceoleosa provides a valuable resource for understanding genome evolution and self-incompatibility.</title>
        <authorList>
            <person name="Gong W."/>
            <person name="Xiao S."/>
            <person name="Wang L."/>
            <person name="Liao Z."/>
            <person name="Chang Y."/>
            <person name="Mo W."/>
            <person name="Hu G."/>
            <person name="Li W."/>
            <person name="Zhao G."/>
            <person name="Zhu H."/>
            <person name="Hu X."/>
            <person name="Ji K."/>
            <person name="Xiang X."/>
            <person name="Song Q."/>
            <person name="Yuan D."/>
            <person name="Jin S."/>
            <person name="Zhang L."/>
        </authorList>
    </citation>
    <scope>NUCLEOTIDE SEQUENCE [LARGE SCALE GENOMIC DNA]</scope>
    <source>
        <strain evidence="1">SQ_2022a</strain>
    </source>
</reference>
<organism evidence="1 2">
    <name type="scientific">Camellia lanceoleosa</name>
    <dbReference type="NCBI Taxonomy" id="1840588"/>
    <lineage>
        <taxon>Eukaryota</taxon>
        <taxon>Viridiplantae</taxon>
        <taxon>Streptophyta</taxon>
        <taxon>Embryophyta</taxon>
        <taxon>Tracheophyta</taxon>
        <taxon>Spermatophyta</taxon>
        <taxon>Magnoliopsida</taxon>
        <taxon>eudicotyledons</taxon>
        <taxon>Gunneridae</taxon>
        <taxon>Pentapetalae</taxon>
        <taxon>asterids</taxon>
        <taxon>Ericales</taxon>
        <taxon>Theaceae</taxon>
        <taxon>Camellia</taxon>
    </lineage>
</organism>
<dbReference type="EMBL" id="CM045767">
    <property type="protein sequence ID" value="KAI7997759.1"/>
    <property type="molecule type" value="Genomic_DNA"/>
</dbReference>